<dbReference type="Proteomes" id="UP001212803">
    <property type="component" value="Chromosome"/>
</dbReference>
<feature type="region of interest" description="Disordered" evidence="1">
    <location>
        <begin position="34"/>
        <end position="62"/>
    </location>
</feature>
<reference evidence="2 3" key="1">
    <citation type="journal article" date="2023" name="ISME J.">
        <title>Thermophilic Dehalococcoidia with unusual traits shed light on an unexpected past.</title>
        <authorList>
            <person name="Palmer M."/>
            <person name="Covington J.K."/>
            <person name="Zhou E.M."/>
            <person name="Thomas S.C."/>
            <person name="Habib N."/>
            <person name="Seymour C.O."/>
            <person name="Lai D."/>
            <person name="Johnston J."/>
            <person name="Hashimi A."/>
            <person name="Jiao J.Y."/>
            <person name="Muok A.R."/>
            <person name="Liu L."/>
            <person name="Xian W.D."/>
            <person name="Zhi X.Y."/>
            <person name="Li M.M."/>
            <person name="Silva L.P."/>
            <person name="Bowen B.P."/>
            <person name="Louie K."/>
            <person name="Briegel A."/>
            <person name="Pett-Ridge J."/>
            <person name="Weber P.K."/>
            <person name="Tocheva E.I."/>
            <person name="Woyke T."/>
            <person name="Northen T.R."/>
            <person name="Mayali X."/>
            <person name="Li W.J."/>
            <person name="Hedlund B.P."/>
        </authorList>
    </citation>
    <scope>NUCLEOTIDE SEQUENCE [LARGE SCALE GENOMIC DNA]</scope>
    <source>
        <strain evidence="2 3">YIM 72310</strain>
    </source>
</reference>
<evidence type="ECO:0000313" key="2">
    <source>
        <dbReference type="EMBL" id="WBL36732.1"/>
    </source>
</evidence>
<dbReference type="RefSeq" id="WP_270057249.1">
    <property type="nucleotide sequence ID" value="NZ_CP115149.1"/>
</dbReference>
<accession>A0ABY7M9C7</accession>
<feature type="compositionally biased region" description="Low complexity" evidence="1">
    <location>
        <begin position="45"/>
        <end position="62"/>
    </location>
</feature>
<dbReference type="EMBL" id="CP115149">
    <property type="protein sequence ID" value="WBL36732.1"/>
    <property type="molecule type" value="Genomic_DNA"/>
</dbReference>
<keyword evidence="3" id="KW-1185">Reference proteome</keyword>
<protein>
    <recommendedName>
        <fullName evidence="4">DUF4352 domain-containing protein</fullName>
    </recommendedName>
</protein>
<sequence>MRWSRALLILAGGILLFLAGVLTFAEREGERVGVTTPPVADAGNPRAPLGASPAPASSPVAGRSAEMDGVRYTIIDIADPEPPGNFPVKAGHRRIGILLQVEGLQPRASYNFALLRLRGSDGQLYAWALSNQEPALRQGVLEPGQAVEGWVAYDLPPGVRPAALEYGRGVSTAPLLSLD</sequence>
<gene>
    <name evidence="2" type="ORF">O0235_04015</name>
</gene>
<evidence type="ECO:0008006" key="4">
    <source>
        <dbReference type="Google" id="ProtNLM"/>
    </source>
</evidence>
<evidence type="ECO:0000256" key="1">
    <source>
        <dbReference type="SAM" id="MobiDB-lite"/>
    </source>
</evidence>
<name>A0ABY7M9C7_9CHLR</name>
<organism evidence="2 3">
    <name type="scientific">Tepidiforma flava</name>
    <dbReference type="NCBI Taxonomy" id="3004094"/>
    <lineage>
        <taxon>Bacteria</taxon>
        <taxon>Bacillati</taxon>
        <taxon>Chloroflexota</taxon>
        <taxon>Tepidiformia</taxon>
        <taxon>Tepidiformales</taxon>
        <taxon>Tepidiformaceae</taxon>
        <taxon>Tepidiforma</taxon>
    </lineage>
</organism>
<proteinExistence type="predicted"/>
<evidence type="ECO:0000313" key="3">
    <source>
        <dbReference type="Proteomes" id="UP001212803"/>
    </source>
</evidence>